<feature type="signal peptide" evidence="1">
    <location>
        <begin position="1"/>
        <end position="24"/>
    </location>
</feature>
<dbReference type="PROSITE" id="PS51257">
    <property type="entry name" value="PROKAR_LIPOPROTEIN"/>
    <property type="match status" value="1"/>
</dbReference>
<keyword evidence="3" id="KW-1185">Reference proteome</keyword>
<proteinExistence type="predicted"/>
<evidence type="ECO:0000313" key="2">
    <source>
        <dbReference type="EMBL" id="MFK7641532.1"/>
    </source>
</evidence>
<evidence type="ECO:0000256" key="1">
    <source>
        <dbReference type="SAM" id="SignalP"/>
    </source>
</evidence>
<keyword evidence="1" id="KW-0732">Signal</keyword>
<organism evidence="2 3">
    <name type="scientific">Neisseria oralis</name>
    <dbReference type="NCBI Taxonomy" id="1107316"/>
    <lineage>
        <taxon>Bacteria</taxon>
        <taxon>Pseudomonadati</taxon>
        <taxon>Pseudomonadota</taxon>
        <taxon>Betaproteobacteria</taxon>
        <taxon>Neisseriales</taxon>
        <taxon>Neisseriaceae</taxon>
        <taxon>Neisseria</taxon>
    </lineage>
</organism>
<accession>A0ABW8Q1V3</accession>
<gene>
    <name evidence="2" type="ORF">ACI43T_03345</name>
</gene>
<evidence type="ECO:0000313" key="3">
    <source>
        <dbReference type="Proteomes" id="UP001621964"/>
    </source>
</evidence>
<evidence type="ECO:0008006" key="4">
    <source>
        <dbReference type="Google" id="ProtNLM"/>
    </source>
</evidence>
<feature type="chain" id="PRO_5045577809" description="Lipoprotein" evidence="1">
    <location>
        <begin position="25"/>
        <end position="179"/>
    </location>
</feature>
<dbReference type="Proteomes" id="UP001621964">
    <property type="component" value="Unassembled WGS sequence"/>
</dbReference>
<reference evidence="2 3" key="1">
    <citation type="submission" date="2024-11" db="EMBL/GenBank/DDBJ databases">
        <authorList>
            <person name="Mikucki A.G."/>
            <person name="Kahler C.M."/>
        </authorList>
    </citation>
    <scope>NUCLEOTIDE SEQUENCE [LARGE SCALE GENOMIC DNA]</scope>
    <source>
        <strain evidence="2 3">EXNM717</strain>
    </source>
</reference>
<dbReference type="RefSeq" id="WP_405385528.1">
    <property type="nucleotide sequence ID" value="NZ_JBJGEB010000002.1"/>
</dbReference>
<name>A0ABW8Q1V3_9NEIS</name>
<comment type="caution">
    <text evidence="2">The sequence shown here is derived from an EMBL/GenBank/DDBJ whole genome shotgun (WGS) entry which is preliminary data.</text>
</comment>
<protein>
    <recommendedName>
        <fullName evidence="4">Lipoprotein</fullName>
    </recommendedName>
</protein>
<sequence length="179" mass="19366">MKKKIPVLMLAVLLAACGGKSDTAASQADTGLPPKPSFKVKFIDSTVTQGLPLGKASEDKTNDGKKRLSYAIEGMDAQNVLEVIGNRPEDLEVVSGRCMQTDGQGGKIGWTRDGRCRALFTKLVANVADDADKLTDYLVVHAGLLPYQAGRSGYAAVQNGRYILELDSDGLFFFRRRNI</sequence>
<dbReference type="EMBL" id="JBJGEB010000002">
    <property type="protein sequence ID" value="MFK7641532.1"/>
    <property type="molecule type" value="Genomic_DNA"/>
</dbReference>